<dbReference type="RefSeq" id="WP_099151147.1">
    <property type="nucleotide sequence ID" value="NZ_PDUD01000021.1"/>
</dbReference>
<dbReference type="AlphaFoldDB" id="A0A2D0NB34"/>
<dbReference type="Pfam" id="PF13561">
    <property type="entry name" value="adh_short_C2"/>
    <property type="match status" value="1"/>
</dbReference>
<dbReference type="InterPro" id="IPR020904">
    <property type="entry name" value="Sc_DH/Rdtase_CS"/>
</dbReference>
<dbReference type="InterPro" id="IPR051122">
    <property type="entry name" value="SDR_DHRS6-like"/>
</dbReference>
<organism evidence="3 4">
    <name type="scientific">Flavilitoribacter nigricans (strain ATCC 23147 / DSM 23189 / NBRC 102662 / NCIMB 1420 / SS-2)</name>
    <name type="common">Lewinella nigricans</name>
    <dbReference type="NCBI Taxonomy" id="1122177"/>
    <lineage>
        <taxon>Bacteria</taxon>
        <taxon>Pseudomonadati</taxon>
        <taxon>Bacteroidota</taxon>
        <taxon>Saprospiria</taxon>
        <taxon>Saprospirales</taxon>
        <taxon>Lewinellaceae</taxon>
        <taxon>Flavilitoribacter</taxon>
    </lineage>
</organism>
<protein>
    <submittedName>
        <fullName evidence="3">Short-chain dehydrogenase</fullName>
    </submittedName>
</protein>
<evidence type="ECO:0000256" key="1">
    <source>
        <dbReference type="ARBA" id="ARBA00006484"/>
    </source>
</evidence>
<comment type="similarity">
    <text evidence="1">Belongs to the short-chain dehydrogenases/reductases (SDR) family.</text>
</comment>
<proteinExistence type="inferred from homology"/>
<evidence type="ECO:0000313" key="3">
    <source>
        <dbReference type="EMBL" id="PHN05570.1"/>
    </source>
</evidence>
<keyword evidence="2" id="KW-0560">Oxidoreductase</keyword>
<dbReference type="PANTHER" id="PTHR43477">
    <property type="entry name" value="DIHYDROANTICAPSIN 7-DEHYDROGENASE"/>
    <property type="match status" value="1"/>
</dbReference>
<dbReference type="PROSITE" id="PS00061">
    <property type="entry name" value="ADH_SHORT"/>
    <property type="match status" value="1"/>
</dbReference>
<dbReference type="FunFam" id="3.40.50.720:FF:000084">
    <property type="entry name" value="Short-chain dehydrogenase reductase"/>
    <property type="match status" value="1"/>
</dbReference>
<sequence length="262" mass="27883">MKQVFDLSGKTAIVTGCGKGIGAAISSALARQGAIVYGLDMDNASGKALIDSINAEGGKAHYFYCDVADYETTGKVFDYIAETTEYGLDILVNNAGIAHIGTVVSTTPDDLDRLYQVNIKGVYNCLHFGVKHMLESGGGSIVNMGSVAASVGLSDRFAYSMSKGAVTTMTYSVAKDFIKENIRCNAIAPARVHTPFVDGYLKQTYPGRESEMYDQLAATQPIGRMGQPGEIANLVVYLCSDEASFITGTIYPIDGGFLTLNT</sequence>
<accession>A0A2D0NB34</accession>
<comment type="caution">
    <text evidence="3">The sequence shown here is derived from an EMBL/GenBank/DDBJ whole genome shotgun (WGS) entry which is preliminary data.</text>
</comment>
<dbReference type="EMBL" id="PDUD01000021">
    <property type="protein sequence ID" value="PHN05570.1"/>
    <property type="molecule type" value="Genomic_DNA"/>
</dbReference>
<dbReference type="PRINTS" id="PR00080">
    <property type="entry name" value="SDRFAMILY"/>
</dbReference>
<dbReference type="OrthoDB" id="9788235at2"/>
<dbReference type="InterPro" id="IPR002347">
    <property type="entry name" value="SDR_fam"/>
</dbReference>
<dbReference type="PANTHER" id="PTHR43477:SF1">
    <property type="entry name" value="DIHYDROANTICAPSIN 7-DEHYDROGENASE"/>
    <property type="match status" value="1"/>
</dbReference>
<dbReference type="PRINTS" id="PR00081">
    <property type="entry name" value="GDHRDH"/>
</dbReference>
<evidence type="ECO:0000313" key="4">
    <source>
        <dbReference type="Proteomes" id="UP000223913"/>
    </source>
</evidence>
<evidence type="ECO:0000256" key="2">
    <source>
        <dbReference type="ARBA" id="ARBA00023002"/>
    </source>
</evidence>
<dbReference type="Proteomes" id="UP000223913">
    <property type="component" value="Unassembled WGS sequence"/>
</dbReference>
<dbReference type="CDD" id="cd05233">
    <property type="entry name" value="SDR_c"/>
    <property type="match status" value="1"/>
</dbReference>
<reference evidence="3 4" key="1">
    <citation type="submission" date="2017-10" db="EMBL/GenBank/DDBJ databases">
        <title>The draft genome sequence of Lewinella nigricans NBRC 102662.</title>
        <authorList>
            <person name="Wang K."/>
        </authorList>
    </citation>
    <scope>NUCLEOTIDE SEQUENCE [LARGE SCALE GENOMIC DNA]</scope>
    <source>
        <strain evidence="3 4">NBRC 102662</strain>
    </source>
</reference>
<dbReference type="GO" id="GO:0016491">
    <property type="term" value="F:oxidoreductase activity"/>
    <property type="evidence" value="ECO:0007669"/>
    <property type="project" value="UniProtKB-KW"/>
</dbReference>
<dbReference type="SUPFAM" id="SSF51735">
    <property type="entry name" value="NAD(P)-binding Rossmann-fold domains"/>
    <property type="match status" value="1"/>
</dbReference>
<gene>
    <name evidence="3" type="ORF">CRP01_16400</name>
</gene>
<dbReference type="InterPro" id="IPR036291">
    <property type="entry name" value="NAD(P)-bd_dom_sf"/>
</dbReference>
<dbReference type="Gene3D" id="3.40.50.720">
    <property type="entry name" value="NAD(P)-binding Rossmann-like Domain"/>
    <property type="match status" value="1"/>
</dbReference>
<name>A0A2D0NB34_FLAN2</name>
<dbReference type="NCBIfam" id="NF005559">
    <property type="entry name" value="PRK07231.1"/>
    <property type="match status" value="1"/>
</dbReference>
<keyword evidence="4" id="KW-1185">Reference proteome</keyword>